<evidence type="ECO:0000256" key="4">
    <source>
        <dbReference type="ARBA" id="ARBA00022692"/>
    </source>
</evidence>
<dbReference type="Pfam" id="PF00058">
    <property type="entry name" value="Ldl_recept_b"/>
    <property type="match status" value="1"/>
</dbReference>
<feature type="disulfide bond" evidence="13">
    <location>
        <begin position="100"/>
        <end position="115"/>
    </location>
</feature>
<feature type="signal peptide" evidence="15">
    <location>
        <begin position="1"/>
        <end position="20"/>
    </location>
</feature>
<dbReference type="InterPro" id="IPR000033">
    <property type="entry name" value="LDLR_classB_rpt"/>
</dbReference>
<feature type="disulfide bond" evidence="13">
    <location>
        <begin position="140"/>
        <end position="155"/>
    </location>
</feature>
<evidence type="ECO:0000256" key="7">
    <source>
        <dbReference type="ARBA" id="ARBA00022989"/>
    </source>
</evidence>
<keyword evidence="11" id="KW-0325">Glycoprotein</keyword>
<keyword evidence="18" id="KW-1185">Reference proteome</keyword>
<evidence type="ECO:0000256" key="1">
    <source>
        <dbReference type="ARBA" id="ARBA00004479"/>
    </source>
</evidence>
<dbReference type="InterPro" id="IPR000742">
    <property type="entry name" value="EGF"/>
</dbReference>
<dbReference type="CDD" id="cd00112">
    <property type="entry name" value="LDLa"/>
    <property type="match status" value="4"/>
</dbReference>
<dbReference type="Pfam" id="PF00057">
    <property type="entry name" value="Ldl_recept_a"/>
    <property type="match status" value="4"/>
</dbReference>
<dbReference type="InterPro" id="IPR002172">
    <property type="entry name" value="LDrepeatLR_classA_rpt"/>
</dbReference>
<evidence type="ECO:0000256" key="11">
    <source>
        <dbReference type="ARBA" id="ARBA00023180"/>
    </source>
</evidence>
<feature type="disulfide bond" evidence="13">
    <location>
        <begin position="25"/>
        <end position="37"/>
    </location>
</feature>
<comment type="caution">
    <text evidence="17">The sequence shown here is derived from an EMBL/GenBank/DDBJ whole genome shotgun (WGS) entry which is preliminary data.</text>
</comment>
<keyword evidence="6" id="KW-0677">Repeat</keyword>
<feature type="disulfide bond" evidence="13">
    <location>
        <begin position="174"/>
        <end position="192"/>
    </location>
</feature>
<dbReference type="InterPro" id="IPR001881">
    <property type="entry name" value="EGF-like_Ca-bd_dom"/>
</dbReference>
<dbReference type="SMART" id="SM00135">
    <property type="entry name" value="LY"/>
    <property type="match status" value="7"/>
</dbReference>
<keyword evidence="2 12" id="KW-0245">EGF-like domain</keyword>
<dbReference type="Gene3D" id="2.10.25.10">
    <property type="entry name" value="Laminin"/>
    <property type="match status" value="2"/>
</dbReference>
<dbReference type="PANTHER" id="PTHR22722">
    <property type="entry name" value="LOW-DENSITY LIPOPROTEIN RECEPTOR-RELATED PROTEIN 2-RELATED"/>
    <property type="match status" value="1"/>
</dbReference>
<dbReference type="SUPFAM" id="SSF57196">
    <property type="entry name" value="EGF/Laminin"/>
    <property type="match status" value="1"/>
</dbReference>
<accession>A0A9Q0RR55</accession>
<sequence>MKTKLLLCLGLGLMLNYVKHVSTECSNSFFDCGNGKCIANFFTCDDDNDCGGWEDEMNCSDTVIIGNFHHIPSNFERNCPSDHFSCGDDFGTCIPLTWVCDGRAECINKMDESNCTAENVDCGSDFMCDNFECLPQMWRCDGVYDCMDNSDEKNCNETHSIQLKCDKEHGMFQCSSGECIGYSRVCDNTTDCHSGDDEGLTCHLKKCNDKKCSHLCMVDEVTNATRCYCPPGYTIMNETICTDFDECEDNKITNFCSQKCINHVGSYSCDCYDGYELINSSCHVKGESPILYYSTGNEIRAMNIRNKEYYPVVETKSSSIIIGMDTWISKQKLFYAGSTFQSHGSVSEISLNTQTTLQNEIEVLYREQLKGIEGIAIDWLAEHFYFTESDGHKILVCNIDSLVCITLHKDRYSPRGILVRPLNGELYWTEWGNHSGIYRSEMDGSNLSLLIDKILWPNNLAMDELANRLYWCDGQEGKIEYFDFETKFRHMVYHDAKRQPYSLFVFEENLYWSDWFAFELISINKISGHNMTVLAQNSNNRIYGVTVAHSSMQKSSRTIYNPCEAHICSHLCLLRSNATSYTCACPDHMVLSNDKHTCIEINLDSFLLVNTGHKVFKFYTNSVNDMHAEEVPLLPIYSIAHIAFNYERQELFVYDLHRNRIGVLRLKMPPTMGQWRTLVNDGLNSVMDLTFDPNTNLIYWVDMNMGTLETAGTVMLGQRAILNNRLVKPISLAINAPLRKIYVGLRTSPSQIIELTMDGKSKHSLLASGFGLPLVMTMDGANRLYWGDPVLQQIDSVDVTKQRIRDIRSGLISTEVGIINSLAINNGTIYWTNIESNSFFYSKRDNLTIKPIVQHQALTESIPNMDHLKVIVAKKQAPIYDFCLGTKNPCHHLCLIGIDGPVCKCFKGYTSTNNGRNCTKVSYSIVNSSTKTKNPHTYVTVLEDPSQIFQMITNVWRQRYNDGHASNSESQWIVSTETPTEPENINDIQIQAATIANDQSVTARVSETALSVGDMVANRRNNNMRFTPNANYTPEMDDDQYEKLQQPNLGKTYPL</sequence>
<evidence type="ECO:0000256" key="10">
    <source>
        <dbReference type="ARBA" id="ARBA00023170"/>
    </source>
</evidence>
<evidence type="ECO:0000256" key="6">
    <source>
        <dbReference type="ARBA" id="ARBA00022737"/>
    </source>
</evidence>
<dbReference type="EMBL" id="JAPWDV010000001">
    <property type="protein sequence ID" value="KAJ6223330.1"/>
    <property type="molecule type" value="Genomic_DNA"/>
</dbReference>
<dbReference type="PROSITE" id="PS50068">
    <property type="entry name" value="LDLRA_2"/>
    <property type="match status" value="4"/>
</dbReference>
<feature type="repeat" description="LDL-receptor class B" evidence="14">
    <location>
        <begin position="424"/>
        <end position="466"/>
    </location>
</feature>
<keyword evidence="3" id="KW-0254">Endocytosis</keyword>
<dbReference type="PRINTS" id="PR00261">
    <property type="entry name" value="LDLRECEPTOR"/>
</dbReference>
<dbReference type="SMART" id="SM00179">
    <property type="entry name" value="EGF_CA"/>
    <property type="match status" value="2"/>
</dbReference>
<evidence type="ECO:0000256" key="9">
    <source>
        <dbReference type="ARBA" id="ARBA00023157"/>
    </source>
</evidence>
<evidence type="ECO:0000256" key="12">
    <source>
        <dbReference type="PROSITE-ProRule" id="PRU00076"/>
    </source>
</evidence>
<dbReference type="GO" id="GO:0005886">
    <property type="term" value="C:plasma membrane"/>
    <property type="evidence" value="ECO:0007669"/>
    <property type="project" value="TreeGrafter"/>
</dbReference>
<keyword evidence="7" id="KW-1133">Transmembrane helix</keyword>
<protein>
    <recommendedName>
        <fullName evidence="16">EGF-like domain-containing protein</fullName>
    </recommendedName>
</protein>
<comment type="subcellular location">
    <subcellularLocation>
        <location evidence="1">Membrane</location>
        <topology evidence="1">Single-pass type I membrane protein</topology>
    </subcellularLocation>
</comment>
<dbReference type="SUPFAM" id="SSF63825">
    <property type="entry name" value="YWTD domain"/>
    <property type="match status" value="2"/>
</dbReference>
<dbReference type="PROSITE" id="PS00010">
    <property type="entry name" value="ASX_HYDROXYL"/>
    <property type="match status" value="1"/>
</dbReference>
<organism evidence="17 18">
    <name type="scientific">Blomia tropicalis</name>
    <name type="common">Mite</name>
    <dbReference type="NCBI Taxonomy" id="40697"/>
    <lineage>
        <taxon>Eukaryota</taxon>
        <taxon>Metazoa</taxon>
        <taxon>Ecdysozoa</taxon>
        <taxon>Arthropoda</taxon>
        <taxon>Chelicerata</taxon>
        <taxon>Arachnida</taxon>
        <taxon>Acari</taxon>
        <taxon>Acariformes</taxon>
        <taxon>Sarcoptiformes</taxon>
        <taxon>Astigmata</taxon>
        <taxon>Glycyphagoidea</taxon>
        <taxon>Echimyopodidae</taxon>
        <taxon>Blomia</taxon>
    </lineage>
</organism>
<dbReference type="GO" id="GO:0005509">
    <property type="term" value="F:calcium ion binding"/>
    <property type="evidence" value="ECO:0007669"/>
    <property type="project" value="InterPro"/>
</dbReference>
<name>A0A9Q0RR55_BLOTA</name>
<dbReference type="PANTHER" id="PTHR22722:SF14">
    <property type="entry name" value="MEGALIN, ISOFORM A"/>
    <property type="match status" value="1"/>
</dbReference>
<dbReference type="SUPFAM" id="SSF57424">
    <property type="entry name" value="LDL receptor-like module"/>
    <property type="match status" value="4"/>
</dbReference>
<evidence type="ECO:0000313" key="18">
    <source>
        <dbReference type="Proteomes" id="UP001142055"/>
    </source>
</evidence>
<dbReference type="InterPro" id="IPR000152">
    <property type="entry name" value="EGF-type_Asp/Asn_hydroxyl_site"/>
</dbReference>
<feature type="disulfide bond" evidence="13">
    <location>
        <begin position="128"/>
        <end position="146"/>
    </location>
</feature>
<dbReference type="FunFam" id="2.10.25.10:FF:000009">
    <property type="entry name" value="Low-density lipoprotein receptor isoform 1"/>
    <property type="match status" value="1"/>
</dbReference>
<dbReference type="InterPro" id="IPR051221">
    <property type="entry name" value="LDLR-related"/>
</dbReference>
<dbReference type="SMART" id="SM00192">
    <property type="entry name" value="LDLa"/>
    <property type="match status" value="4"/>
</dbReference>
<keyword evidence="4" id="KW-0812">Transmembrane</keyword>
<dbReference type="OMA" id="AKHMEGC"/>
<gene>
    <name evidence="17" type="ORF">RDWZM_001875</name>
</gene>
<dbReference type="AlphaFoldDB" id="A0A9Q0RR55"/>
<dbReference type="GO" id="GO:0006897">
    <property type="term" value="P:endocytosis"/>
    <property type="evidence" value="ECO:0007669"/>
    <property type="project" value="UniProtKB-KW"/>
</dbReference>
<evidence type="ECO:0000256" key="14">
    <source>
        <dbReference type="PROSITE-ProRule" id="PRU00461"/>
    </source>
</evidence>
<feature type="disulfide bond" evidence="13">
    <location>
        <begin position="32"/>
        <end position="50"/>
    </location>
</feature>
<dbReference type="Proteomes" id="UP001142055">
    <property type="component" value="Chromosome 1"/>
</dbReference>
<evidence type="ECO:0000256" key="3">
    <source>
        <dbReference type="ARBA" id="ARBA00022583"/>
    </source>
</evidence>
<evidence type="ECO:0000256" key="15">
    <source>
        <dbReference type="SAM" id="SignalP"/>
    </source>
</evidence>
<dbReference type="GO" id="GO:0043235">
    <property type="term" value="C:receptor complex"/>
    <property type="evidence" value="ECO:0007669"/>
    <property type="project" value="TreeGrafter"/>
</dbReference>
<dbReference type="InterPro" id="IPR023415">
    <property type="entry name" value="LDLR_class-A_CS"/>
</dbReference>
<evidence type="ECO:0000256" key="8">
    <source>
        <dbReference type="ARBA" id="ARBA00023136"/>
    </source>
</evidence>
<keyword evidence="5 15" id="KW-0732">Signal</keyword>
<proteinExistence type="predicted"/>
<evidence type="ECO:0000256" key="2">
    <source>
        <dbReference type="ARBA" id="ARBA00022536"/>
    </source>
</evidence>
<dbReference type="SMART" id="SM00181">
    <property type="entry name" value="EGF"/>
    <property type="match status" value="5"/>
</dbReference>
<dbReference type="SUPFAM" id="SSF57184">
    <property type="entry name" value="Growth factor receptor domain"/>
    <property type="match status" value="1"/>
</dbReference>
<dbReference type="PROSITE" id="PS01187">
    <property type="entry name" value="EGF_CA"/>
    <property type="match status" value="1"/>
</dbReference>
<dbReference type="InterPro" id="IPR018097">
    <property type="entry name" value="EGF_Ca-bd_CS"/>
</dbReference>
<dbReference type="InterPro" id="IPR036055">
    <property type="entry name" value="LDL_receptor-like_sf"/>
</dbReference>
<dbReference type="PROSITE" id="PS01186">
    <property type="entry name" value="EGF_2"/>
    <property type="match status" value="1"/>
</dbReference>
<keyword evidence="9 13" id="KW-1015">Disulfide bond</keyword>
<dbReference type="InterPro" id="IPR011042">
    <property type="entry name" value="6-blade_b-propeller_TolB-like"/>
</dbReference>
<reference evidence="17" key="1">
    <citation type="submission" date="2022-12" db="EMBL/GenBank/DDBJ databases">
        <title>Genome assemblies of Blomia tropicalis.</title>
        <authorList>
            <person name="Cui Y."/>
        </authorList>
    </citation>
    <scope>NUCLEOTIDE SEQUENCE</scope>
    <source>
        <tissue evidence="17">Adult mites</tissue>
    </source>
</reference>
<dbReference type="Gene3D" id="4.10.400.10">
    <property type="entry name" value="Low-density Lipoprotein Receptor"/>
    <property type="match status" value="4"/>
</dbReference>
<dbReference type="InterPro" id="IPR009030">
    <property type="entry name" value="Growth_fac_rcpt_cys_sf"/>
</dbReference>
<comment type="caution">
    <text evidence="12">Lacks conserved residue(s) required for the propagation of feature annotation.</text>
</comment>
<keyword evidence="8" id="KW-0472">Membrane</keyword>
<feature type="disulfide bond" evidence="13">
    <location>
        <begin position="44"/>
        <end position="59"/>
    </location>
</feature>
<evidence type="ECO:0000256" key="5">
    <source>
        <dbReference type="ARBA" id="ARBA00022729"/>
    </source>
</evidence>
<keyword evidence="10" id="KW-0675">Receptor</keyword>
<dbReference type="Gene3D" id="2.120.10.30">
    <property type="entry name" value="TolB, C-terminal domain"/>
    <property type="match status" value="2"/>
</dbReference>
<evidence type="ECO:0000256" key="13">
    <source>
        <dbReference type="PROSITE-ProRule" id="PRU00124"/>
    </source>
</evidence>
<dbReference type="PROSITE" id="PS01209">
    <property type="entry name" value="LDLRA_1"/>
    <property type="match status" value="3"/>
</dbReference>
<evidence type="ECO:0000313" key="17">
    <source>
        <dbReference type="EMBL" id="KAJ6223330.1"/>
    </source>
</evidence>
<dbReference type="PROSITE" id="PS51120">
    <property type="entry name" value="LDLRB"/>
    <property type="match status" value="1"/>
</dbReference>
<dbReference type="FunFam" id="2.120.10.30:FF:000241">
    <property type="entry name" value="Low-density lipoprotein receptor-related protein 6"/>
    <property type="match status" value="1"/>
</dbReference>
<feature type="domain" description="EGF-like" evidence="16">
    <location>
        <begin position="243"/>
        <end position="281"/>
    </location>
</feature>
<evidence type="ECO:0000259" key="16">
    <source>
        <dbReference type="PROSITE" id="PS50026"/>
    </source>
</evidence>
<feature type="chain" id="PRO_5040148042" description="EGF-like domain-containing protein" evidence="15">
    <location>
        <begin position="21"/>
        <end position="1055"/>
    </location>
</feature>
<dbReference type="CDD" id="cd00054">
    <property type="entry name" value="EGF_CA"/>
    <property type="match status" value="1"/>
</dbReference>
<dbReference type="PROSITE" id="PS50026">
    <property type="entry name" value="EGF_3"/>
    <property type="match status" value="1"/>
</dbReference>